<dbReference type="Gene3D" id="1.20.1250.20">
    <property type="entry name" value="MFS general substrate transporter like domains"/>
    <property type="match status" value="2"/>
</dbReference>
<feature type="transmembrane region" description="Helical" evidence="9">
    <location>
        <begin position="150"/>
        <end position="171"/>
    </location>
</feature>
<sequence>MMEFEKLPESNQQNPLLTPSNKSRRTDYYNMAMSNRKGLLASLRTYPPGVFFMLGNEFCERFSFYGMRAVLMLYLITEHHFSESRASLFYHSFVACAYIAPLFGSIAADNYFGRFRVILWMSAVYVIGHVLLSIGAIPQLDQSFRSIFDFGGLAVIALATGGIKPCVSAFAADQFEEKQENERNQFFSFFYFSINAGSLLAILLTPILRGRVKCFGSEYCFPLAFGVPGVLMLLAFILFLAGWRYYKIIPPGKGNVVFSVICCICYAAREKLNSLVRGQGKAKHWLDHASPKYNDHFLRSVKSLVSVSILFGPVILFWALFDQQGSTWVLQARRMDGRVGPFMILPDQMNTFNPLIVLITVPIFEAWIYPMVQKFCKVTPLRKMAAGGCLAAIAFVMAGLLQLEVNKTMEACPAHDRVILQLFGDSSHSYEINGTKLIDGKIDLPKGVYTVTSNSIENVQSFQLNLSSAASGYVVGLFKSSRNKSSFSFFPYNCEKTENGGTRLYLLVPDDSILANGSFYIVDSHQNIHQKAVIKSGIFLLSMEAFVCLSLVSNQSNFVVNNINHDYLNIVIVHLNSLSSSGQHVDIEPALISSPEYVLKIGPGNCSVSDCPYNYSIYAEAGGAHVVYITEDVINLYAVVRPNTVNILWQLPQFFVITVGEVLFSVTGLEFSYSQASPNMKSVLQAIWLMTVFLGNVIDMLISGSHIVAEPATEFFLYAFMMVIVIGLFIVLAIRYDYSNYTRDEDAQLKYIEKQSSHGNAVENGKNLS</sequence>
<dbReference type="EMBL" id="UZAJ01000752">
    <property type="protein sequence ID" value="VDO29957.1"/>
    <property type="molecule type" value="Genomic_DNA"/>
</dbReference>
<evidence type="ECO:0000256" key="3">
    <source>
        <dbReference type="ARBA" id="ARBA00022692"/>
    </source>
</evidence>
<feature type="transmembrane region" description="Helical" evidence="9">
    <location>
        <begin position="186"/>
        <end position="208"/>
    </location>
</feature>
<keyword evidence="4" id="KW-0653">Protein transport</keyword>
<dbReference type="GO" id="GO:0006857">
    <property type="term" value="P:oligopeptide transport"/>
    <property type="evidence" value="ECO:0007669"/>
    <property type="project" value="InterPro"/>
</dbReference>
<dbReference type="GO" id="GO:0022857">
    <property type="term" value="F:transmembrane transporter activity"/>
    <property type="evidence" value="ECO:0007669"/>
    <property type="project" value="InterPro"/>
</dbReference>
<keyword evidence="3 7" id="KW-0812">Transmembrane</keyword>
<keyword evidence="7" id="KW-0813">Transport</keyword>
<evidence type="ECO:0000256" key="4">
    <source>
        <dbReference type="ARBA" id="ARBA00022856"/>
    </source>
</evidence>
<evidence type="ECO:0000256" key="9">
    <source>
        <dbReference type="SAM" id="Phobius"/>
    </source>
</evidence>
<comment type="similarity">
    <text evidence="2 7">Belongs to the major facilitator superfamily. Proton-dependent oligopeptide transporter (POT/PTR) (TC 2.A.17) family.</text>
</comment>
<dbReference type="InterPro" id="IPR018456">
    <property type="entry name" value="PTR2_symporter_CS"/>
</dbReference>
<evidence type="ECO:0000256" key="2">
    <source>
        <dbReference type="ARBA" id="ARBA00005982"/>
    </source>
</evidence>
<evidence type="ECO:0000256" key="1">
    <source>
        <dbReference type="ARBA" id="ARBA00004141"/>
    </source>
</evidence>
<reference evidence="12" key="1">
    <citation type="submission" date="2016-06" db="UniProtKB">
        <authorList>
            <consortium name="WormBaseParasite"/>
        </authorList>
    </citation>
    <scope>IDENTIFICATION</scope>
</reference>
<dbReference type="GO" id="GO:0016020">
    <property type="term" value="C:membrane"/>
    <property type="evidence" value="ECO:0007669"/>
    <property type="project" value="UniProtKB-SubCell"/>
</dbReference>
<dbReference type="Pfam" id="PF00854">
    <property type="entry name" value="PTR2"/>
    <property type="match status" value="2"/>
</dbReference>
<feature type="transmembrane region" description="Helical" evidence="9">
    <location>
        <begin position="118"/>
        <end position="138"/>
    </location>
</feature>
<feature type="region of interest" description="Disordered" evidence="8">
    <location>
        <begin position="1"/>
        <end position="23"/>
    </location>
</feature>
<comment type="subcellular location">
    <subcellularLocation>
        <location evidence="1 7">Membrane</location>
        <topology evidence="1 7">Multi-pass membrane protein</topology>
    </subcellularLocation>
</comment>
<organism evidence="12">
    <name type="scientific">Onchocerca flexuosa</name>
    <dbReference type="NCBI Taxonomy" id="387005"/>
    <lineage>
        <taxon>Eukaryota</taxon>
        <taxon>Metazoa</taxon>
        <taxon>Ecdysozoa</taxon>
        <taxon>Nematoda</taxon>
        <taxon>Chromadorea</taxon>
        <taxon>Rhabditida</taxon>
        <taxon>Spirurina</taxon>
        <taxon>Spiruromorpha</taxon>
        <taxon>Filarioidea</taxon>
        <taxon>Onchocercidae</taxon>
        <taxon>Onchocerca</taxon>
    </lineage>
</organism>
<feature type="transmembrane region" description="Helical" evidence="9">
    <location>
        <begin position="654"/>
        <end position="674"/>
    </location>
</feature>
<dbReference type="SUPFAM" id="SSF103473">
    <property type="entry name" value="MFS general substrate transporter"/>
    <property type="match status" value="1"/>
</dbReference>
<keyword evidence="4" id="KW-0571">Peptide transport</keyword>
<feature type="transmembrane region" description="Helical" evidence="9">
    <location>
        <begin position="88"/>
        <end position="106"/>
    </location>
</feature>
<dbReference type="Proteomes" id="UP000267606">
    <property type="component" value="Unassembled WGS sequence"/>
</dbReference>
<feature type="transmembrane region" description="Helical" evidence="9">
    <location>
        <begin position="384"/>
        <end position="403"/>
    </location>
</feature>
<dbReference type="PROSITE" id="PS01023">
    <property type="entry name" value="PTR2_2"/>
    <property type="match status" value="1"/>
</dbReference>
<evidence type="ECO:0000256" key="7">
    <source>
        <dbReference type="RuleBase" id="RU003755"/>
    </source>
</evidence>
<feature type="compositionally biased region" description="Polar residues" evidence="8">
    <location>
        <begin position="9"/>
        <end position="21"/>
    </location>
</feature>
<evidence type="ECO:0000313" key="10">
    <source>
        <dbReference type="EMBL" id="VDO29957.1"/>
    </source>
</evidence>
<dbReference type="InterPro" id="IPR000109">
    <property type="entry name" value="POT_fam"/>
</dbReference>
<keyword evidence="5 9" id="KW-1133">Transmembrane helix</keyword>
<keyword evidence="6 9" id="KW-0472">Membrane</keyword>
<dbReference type="WBParaSite" id="OFLC_0000155201-mRNA-1">
    <property type="protein sequence ID" value="OFLC_0000155201-mRNA-1"/>
    <property type="gene ID" value="OFLC_0000155201"/>
</dbReference>
<feature type="transmembrane region" description="Helical" evidence="9">
    <location>
        <begin position="301"/>
        <end position="321"/>
    </location>
</feature>
<protein>
    <submittedName>
        <fullName evidence="12">Solute carrier family 15 member 2</fullName>
    </submittedName>
</protein>
<evidence type="ECO:0000313" key="11">
    <source>
        <dbReference type="Proteomes" id="UP000267606"/>
    </source>
</evidence>
<evidence type="ECO:0000256" key="5">
    <source>
        <dbReference type="ARBA" id="ARBA00022989"/>
    </source>
</evidence>
<feature type="transmembrane region" description="Helical" evidence="9">
    <location>
        <begin position="715"/>
        <end position="734"/>
    </location>
</feature>
<evidence type="ECO:0000256" key="8">
    <source>
        <dbReference type="SAM" id="MobiDB-lite"/>
    </source>
</evidence>
<name>A0A183H243_9BILA</name>
<proteinExistence type="inferred from homology"/>
<accession>A0A183H243</accession>
<evidence type="ECO:0000313" key="12">
    <source>
        <dbReference type="WBParaSite" id="OFLC_0000155201-mRNA-1"/>
    </source>
</evidence>
<dbReference type="PANTHER" id="PTHR11654">
    <property type="entry name" value="OLIGOPEPTIDE TRANSPORTER-RELATED"/>
    <property type="match status" value="1"/>
</dbReference>
<evidence type="ECO:0000256" key="6">
    <source>
        <dbReference type="ARBA" id="ARBA00023136"/>
    </source>
</evidence>
<gene>
    <name evidence="10" type="ORF">OFLC_LOCUS1554</name>
</gene>
<feature type="transmembrane region" description="Helical" evidence="9">
    <location>
        <begin position="220"/>
        <end position="242"/>
    </location>
</feature>
<feature type="transmembrane region" description="Helical" evidence="9">
    <location>
        <begin position="686"/>
        <end position="709"/>
    </location>
</feature>
<dbReference type="FunFam" id="1.20.1250.20:FF:000612">
    <property type="entry name" value="Peptide transporter 3"/>
    <property type="match status" value="1"/>
</dbReference>
<dbReference type="AlphaFoldDB" id="A0A183H243"/>
<dbReference type="STRING" id="387005.A0A183H243"/>
<feature type="transmembrane region" description="Helical" evidence="9">
    <location>
        <begin position="352"/>
        <end position="372"/>
    </location>
</feature>
<reference evidence="10 11" key="2">
    <citation type="submission" date="2018-11" db="EMBL/GenBank/DDBJ databases">
        <authorList>
            <consortium name="Pathogen Informatics"/>
        </authorList>
    </citation>
    <scope>NUCLEOTIDE SEQUENCE [LARGE SCALE GENOMIC DNA]</scope>
</reference>
<keyword evidence="11" id="KW-1185">Reference proteome</keyword>
<dbReference type="InterPro" id="IPR036259">
    <property type="entry name" value="MFS_trans_sf"/>
</dbReference>